<proteinExistence type="predicted"/>
<reference evidence="2" key="1">
    <citation type="journal article" date="2019" name="Int. J. Syst. Evol. Microbiol.">
        <title>The Global Catalogue of Microorganisms (GCM) 10K type strain sequencing project: providing services to taxonomists for standard genome sequencing and annotation.</title>
        <authorList>
            <consortium name="The Broad Institute Genomics Platform"/>
            <consortium name="The Broad Institute Genome Sequencing Center for Infectious Disease"/>
            <person name="Wu L."/>
            <person name="Ma J."/>
        </authorList>
    </citation>
    <scope>NUCLEOTIDE SEQUENCE [LARGE SCALE GENOMIC DNA]</scope>
    <source>
        <strain evidence="2">CGMCC 1.12470</strain>
    </source>
</reference>
<dbReference type="Proteomes" id="UP001597261">
    <property type="component" value="Unassembled WGS sequence"/>
</dbReference>
<accession>A0ABW4J1Z7</accession>
<evidence type="ECO:0000313" key="1">
    <source>
        <dbReference type="EMBL" id="MFD1662907.1"/>
    </source>
</evidence>
<keyword evidence="2" id="KW-1185">Reference proteome</keyword>
<name>A0ABW4J1Z7_9ACTN</name>
<gene>
    <name evidence="1" type="ORF">ACFSL4_33260</name>
</gene>
<evidence type="ECO:0000313" key="2">
    <source>
        <dbReference type="Proteomes" id="UP001597261"/>
    </source>
</evidence>
<protein>
    <submittedName>
        <fullName evidence="1">Uncharacterized protein</fullName>
    </submittedName>
</protein>
<dbReference type="RefSeq" id="WP_381091271.1">
    <property type="nucleotide sequence ID" value="NZ_JBHUDX010000108.1"/>
</dbReference>
<comment type="caution">
    <text evidence="1">The sequence shown here is derived from an EMBL/GenBank/DDBJ whole genome shotgun (WGS) entry which is preliminary data.</text>
</comment>
<organism evidence="1 2">
    <name type="scientific">Streptomyces caeni</name>
    <dbReference type="NCBI Taxonomy" id="2307231"/>
    <lineage>
        <taxon>Bacteria</taxon>
        <taxon>Bacillati</taxon>
        <taxon>Actinomycetota</taxon>
        <taxon>Actinomycetes</taxon>
        <taxon>Kitasatosporales</taxon>
        <taxon>Streptomycetaceae</taxon>
        <taxon>Streptomyces</taxon>
    </lineage>
</organism>
<sequence length="213" mass="23477">MFERWLDLIDKLVRLAAEVGTPAGAEPLLLPEEAVAILKRSRLDATVQKMRCLHVSSLVRAELAREVEQDGVIVRTAMSRGQGIVEMFTAETAPCFGWQIQEGQFRLVYLTGSGPGHGPGPTRRAAREQEARAYADYFCFDRARTLLGDTGPERPVTAPNAPLAFNGFAPDFVYRSIPAPDLAIEQVVRLGVTYARRALRWHADAWGKGDGRG</sequence>
<dbReference type="EMBL" id="JBHUDX010000108">
    <property type="protein sequence ID" value="MFD1662907.1"/>
    <property type="molecule type" value="Genomic_DNA"/>
</dbReference>